<feature type="domain" description="IclR-ED" evidence="5">
    <location>
        <begin position="72"/>
        <end position="255"/>
    </location>
</feature>
<dbReference type="PROSITE" id="PS51077">
    <property type="entry name" value="HTH_ICLR"/>
    <property type="match status" value="1"/>
</dbReference>
<evidence type="ECO:0000259" key="4">
    <source>
        <dbReference type="PROSITE" id="PS51077"/>
    </source>
</evidence>
<dbReference type="PANTHER" id="PTHR30136:SF24">
    <property type="entry name" value="HTH-TYPE TRANSCRIPTIONAL REPRESSOR ALLR"/>
    <property type="match status" value="1"/>
</dbReference>
<keyword evidence="1" id="KW-0805">Transcription regulation</keyword>
<keyword evidence="2" id="KW-0238">DNA-binding</keyword>
<evidence type="ECO:0000259" key="5">
    <source>
        <dbReference type="PROSITE" id="PS51078"/>
    </source>
</evidence>
<proteinExistence type="predicted"/>
<dbReference type="PANTHER" id="PTHR30136">
    <property type="entry name" value="HELIX-TURN-HELIX TRANSCRIPTIONAL REGULATOR, ICLR FAMILY"/>
    <property type="match status" value="1"/>
</dbReference>
<reference evidence="6" key="1">
    <citation type="submission" date="2018-06" db="EMBL/GenBank/DDBJ databases">
        <title>Paenibacillus xerothermodurans sp. nov. an extremely dry heat resistant spore forming bacterium isolated from the soil of Cape Canaveral, Florida.</title>
        <authorList>
            <person name="Seuylemezian A."/>
            <person name="Kaur N."/>
            <person name="Patil P."/>
            <person name="Patil P."/>
            <person name="Mayilraj S."/>
            <person name="Vaishampayan P."/>
        </authorList>
    </citation>
    <scope>NUCLEOTIDE SEQUENCE [LARGE SCALE GENOMIC DNA]</scope>
    <source>
        <strain evidence="6">ATCC 27380</strain>
    </source>
</reference>
<dbReference type="GO" id="GO:0003677">
    <property type="term" value="F:DNA binding"/>
    <property type="evidence" value="ECO:0007669"/>
    <property type="project" value="UniProtKB-KW"/>
</dbReference>
<dbReference type="RefSeq" id="WP_089198833.1">
    <property type="nucleotide sequence ID" value="NZ_NHRJ02000002.1"/>
</dbReference>
<dbReference type="InterPro" id="IPR014757">
    <property type="entry name" value="Tscrpt_reg_IclR_C"/>
</dbReference>
<dbReference type="GO" id="GO:0003700">
    <property type="term" value="F:DNA-binding transcription factor activity"/>
    <property type="evidence" value="ECO:0007669"/>
    <property type="project" value="TreeGrafter"/>
</dbReference>
<dbReference type="InterPro" id="IPR036388">
    <property type="entry name" value="WH-like_DNA-bd_sf"/>
</dbReference>
<dbReference type="SUPFAM" id="SSF46785">
    <property type="entry name" value="Winged helix' DNA-binding domain"/>
    <property type="match status" value="1"/>
</dbReference>
<comment type="caution">
    <text evidence="6">The sequence shown here is derived from an EMBL/GenBank/DDBJ whole genome shotgun (WGS) entry which is preliminary data.</text>
</comment>
<dbReference type="InterPro" id="IPR029016">
    <property type="entry name" value="GAF-like_dom_sf"/>
</dbReference>
<dbReference type="SMART" id="SM00346">
    <property type="entry name" value="HTH_ICLR"/>
    <property type="match status" value="1"/>
</dbReference>
<name>A0A2W1NF51_PAEXE</name>
<dbReference type="GO" id="GO:0045892">
    <property type="term" value="P:negative regulation of DNA-templated transcription"/>
    <property type="evidence" value="ECO:0007669"/>
    <property type="project" value="TreeGrafter"/>
</dbReference>
<organism evidence="6 7">
    <name type="scientific">Paenibacillus xerothermodurans</name>
    <dbReference type="NCBI Taxonomy" id="1977292"/>
    <lineage>
        <taxon>Bacteria</taxon>
        <taxon>Bacillati</taxon>
        <taxon>Bacillota</taxon>
        <taxon>Bacilli</taxon>
        <taxon>Bacillales</taxon>
        <taxon>Paenibacillaceae</taxon>
        <taxon>Paenibacillus</taxon>
    </lineage>
</organism>
<evidence type="ECO:0000313" key="7">
    <source>
        <dbReference type="Proteomes" id="UP000214746"/>
    </source>
</evidence>
<dbReference type="OrthoDB" id="9791752at2"/>
<accession>A0A2W1NF51</accession>
<evidence type="ECO:0000256" key="2">
    <source>
        <dbReference type="ARBA" id="ARBA00023125"/>
    </source>
</evidence>
<evidence type="ECO:0000256" key="1">
    <source>
        <dbReference type="ARBA" id="ARBA00023015"/>
    </source>
</evidence>
<gene>
    <name evidence="6" type="ORF">CBW46_004525</name>
</gene>
<dbReference type="InterPro" id="IPR050707">
    <property type="entry name" value="HTH_MetabolicPath_Reg"/>
</dbReference>
<dbReference type="AlphaFoldDB" id="A0A2W1NF51"/>
<dbReference type="InterPro" id="IPR005471">
    <property type="entry name" value="Tscrpt_reg_IclR_N"/>
</dbReference>
<dbReference type="Gene3D" id="3.30.450.40">
    <property type="match status" value="1"/>
</dbReference>
<sequence>MAQPDGTFRTVSRIFAVLRLLSKKTEGLSFTEIITQFEDIPKSSMHNLLKQMHAHGYVCYNDRAKTYSIGGGMIELASSIVHHFTVKPLARPYLDTLGIQTGEDIYLGILSGEETVYIDNVKGTHPIRFDIPVGSRRQLYSTATGKLFLAHMSDHDLSRYLENKPLVPLTKRTITEPSELKEHLKAIRSAGISISYEENMDGIVGISAPIMDEFGRMAAGIVISVPNDRAVPSQVAFLVQHVKETAGQITRRVGGKVPTC</sequence>
<feature type="domain" description="HTH iclR-type" evidence="4">
    <location>
        <begin position="8"/>
        <end position="71"/>
    </location>
</feature>
<dbReference type="InterPro" id="IPR036390">
    <property type="entry name" value="WH_DNA-bd_sf"/>
</dbReference>
<evidence type="ECO:0000256" key="3">
    <source>
        <dbReference type="ARBA" id="ARBA00023163"/>
    </source>
</evidence>
<keyword evidence="7" id="KW-1185">Reference proteome</keyword>
<dbReference type="SUPFAM" id="SSF55781">
    <property type="entry name" value="GAF domain-like"/>
    <property type="match status" value="1"/>
</dbReference>
<dbReference type="EMBL" id="NHRJ02000002">
    <property type="protein sequence ID" value="PZE21691.1"/>
    <property type="molecule type" value="Genomic_DNA"/>
</dbReference>
<keyword evidence="3" id="KW-0804">Transcription</keyword>
<dbReference type="Proteomes" id="UP000214746">
    <property type="component" value="Unassembled WGS sequence"/>
</dbReference>
<protein>
    <submittedName>
        <fullName evidence="6">IclR family transcriptional regulator</fullName>
    </submittedName>
</protein>
<dbReference type="PROSITE" id="PS51078">
    <property type="entry name" value="ICLR_ED"/>
    <property type="match status" value="1"/>
</dbReference>
<dbReference type="Pfam" id="PF09339">
    <property type="entry name" value="HTH_IclR"/>
    <property type="match status" value="1"/>
</dbReference>
<dbReference type="Pfam" id="PF01614">
    <property type="entry name" value="IclR_C"/>
    <property type="match status" value="1"/>
</dbReference>
<evidence type="ECO:0000313" key="6">
    <source>
        <dbReference type="EMBL" id="PZE21691.1"/>
    </source>
</evidence>
<dbReference type="Gene3D" id="1.10.10.10">
    <property type="entry name" value="Winged helix-like DNA-binding domain superfamily/Winged helix DNA-binding domain"/>
    <property type="match status" value="1"/>
</dbReference>